<evidence type="ECO:0000256" key="11">
    <source>
        <dbReference type="ARBA" id="ARBA00049144"/>
    </source>
</evidence>
<keyword evidence="10 14" id="KW-0456">Lyase</keyword>
<name>A0ABT8N4S6_9BACL</name>
<evidence type="ECO:0000256" key="4">
    <source>
        <dbReference type="ARBA" id="ARBA00005517"/>
    </source>
</evidence>
<keyword evidence="15" id="KW-1185">Reference proteome</keyword>
<accession>A0ABT8N4S6</accession>
<dbReference type="InterPro" id="IPR001926">
    <property type="entry name" value="TrpB-like_PALP"/>
</dbReference>
<evidence type="ECO:0000256" key="2">
    <source>
        <dbReference type="ARBA" id="ARBA00003648"/>
    </source>
</evidence>
<comment type="cofactor">
    <cofactor evidence="1">
        <name>pyridoxal 5'-phosphate</name>
        <dbReference type="ChEBI" id="CHEBI:597326"/>
    </cofactor>
</comment>
<protein>
    <recommendedName>
        <fullName evidence="6 12">Threonine synthase</fullName>
        <ecNumber evidence="5 12">4.2.3.1</ecNumber>
    </recommendedName>
</protein>
<comment type="catalytic activity">
    <reaction evidence="11">
        <text>O-phospho-L-homoserine + H2O = L-threonine + phosphate</text>
        <dbReference type="Rhea" id="RHEA:10840"/>
        <dbReference type="ChEBI" id="CHEBI:15377"/>
        <dbReference type="ChEBI" id="CHEBI:43474"/>
        <dbReference type="ChEBI" id="CHEBI:57590"/>
        <dbReference type="ChEBI" id="CHEBI:57926"/>
        <dbReference type="EC" id="4.2.3.1"/>
    </reaction>
</comment>
<keyword evidence="9" id="KW-0663">Pyridoxal phosphate</keyword>
<evidence type="ECO:0000256" key="1">
    <source>
        <dbReference type="ARBA" id="ARBA00001933"/>
    </source>
</evidence>
<reference evidence="14 15" key="1">
    <citation type="submission" date="2023-06" db="EMBL/GenBank/DDBJ databases">
        <title>Novel species in genus Planococcus.</title>
        <authorList>
            <person name="Ning S."/>
        </authorList>
    </citation>
    <scope>NUCLEOTIDE SEQUENCE [LARGE SCALE GENOMIC DNA]</scope>
    <source>
        <strain evidence="14 15">N028</strain>
    </source>
</reference>
<evidence type="ECO:0000256" key="10">
    <source>
        <dbReference type="ARBA" id="ARBA00023239"/>
    </source>
</evidence>
<dbReference type="CDD" id="cd01563">
    <property type="entry name" value="Thr-synth_1"/>
    <property type="match status" value="1"/>
</dbReference>
<dbReference type="Proteomes" id="UP001172055">
    <property type="component" value="Unassembled WGS sequence"/>
</dbReference>
<evidence type="ECO:0000256" key="8">
    <source>
        <dbReference type="ARBA" id="ARBA00022697"/>
    </source>
</evidence>
<evidence type="ECO:0000259" key="13">
    <source>
        <dbReference type="Pfam" id="PF00291"/>
    </source>
</evidence>
<dbReference type="InterPro" id="IPR050147">
    <property type="entry name" value="Ser/Thr_Dehydratase"/>
</dbReference>
<proteinExistence type="inferred from homology"/>
<evidence type="ECO:0000313" key="14">
    <source>
        <dbReference type="EMBL" id="MDN7242889.1"/>
    </source>
</evidence>
<comment type="pathway">
    <text evidence="3">Amino-acid biosynthesis; L-threonine biosynthesis; L-threonine from L-aspartate: step 5/5.</text>
</comment>
<dbReference type="PANTHER" id="PTHR48078:SF6">
    <property type="entry name" value="L-THREONINE DEHYDRATASE CATABOLIC TDCB"/>
    <property type="match status" value="1"/>
</dbReference>
<dbReference type="PANTHER" id="PTHR48078">
    <property type="entry name" value="THREONINE DEHYDRATASE, MITOCHONDRIAL-RELATED"/>
    <property type="match status" value="1"/>
</dbReference>
<sequence>MAEIKSLTCVDCGHGHQAELIYKCERCEGSLDVEYHSEVNGEEAEAAGKKESGIWKYRSFLPIAPNSEPVTLGEGNTPLLRMPSLEMELEQSEVYFKNESANPTLAFKDRALSVALTAAKQFNVEGVVTASTGNTGVSAAAYAARAKLPCKIYVPKKTPNEKLRLMKIFGAEIRLVEGNFSDAYLMAAQQAETTGWFNVTSTFLNPYAVEGNKTIAYEIHEQFGDVPDWIVIPIGAGPLLVACFKGFKELQLAGKTSKLPRMAGVQAASCAPIAAAFENGLEEVAAWKQPIATVASGIADPLTTYPKDGTRTLKTIYASDGCGIAVEDDRMLHYQKKLAKEEGIFAEPSSATAIAALEVMKRKGYLRKNESVVSVITGHGLKDLMSIQ</sequence>
<dbReference type="GO" id="GO:0004795">
    <property type="term" value="F:threonine synthase activity"/>
    <property type="evidence" value="ECO:0007669"/>
    <property type="project" value="UniProtKB-EC"/>
</dbReference>
<dbReference type="NCBIfam" id="TIGR00260">
    <property type="entry name" value="thrC"/>
    <property type="match status" value="1"/>
</dbReference>
<gene>
    <name evidence="14" type="ORF">QWY14_13830</name>
</gene>
<evidence type="ECO:0000256" key="5">
    <source>
        <dbReference type="ARBA" id="ARBA00013028"/>
    </source>
</evidence>
<feature type="domain" description="Tryptophan synthase beta chain-like PALP" evidence="13">
    <location>
        <begin position="70"/>
        <end position="378"/>
    </location>
</feature>
<evidence type="ECO:0000256" key="7">
    <source>
        <dbReference type="ARBA" id="ARBA00022605"/>
    </source>
</evidence>
<organism evidence="14 15">
    <name type="scientific">Planococcus shixiaomingii</name>
    <dbReference type="NCBI Taxonomy" id="3058393"/>
    <lineage>
        <taxon>Bacteria</taxon>
        <taxon>Bacillati</taxon>
        <taxon>Bacillota</taxon>
        <taxon>Bacilli</taxon>
        <taxon>Bacillales</taxon>
        <taxon>Caryophanaceae</taxon>
        <taxon>Planococcus</taxon>
    </lineage>
</organism>
<evidence type="ECO:0000256" key="12">
    <source>
        <dbReference type="NCBIfam" id="TIGR00260"/>
    </source>
</evidence>
<keyword evidence="7" id="KW-0028">Amino-acid biosynthesis</keyword>
<dbReference type="InterPro" id="IPR000634">
    <property type="entry name" value="Ser/Thr_deHydtase_PyrdxlP-BS"/>
</dbReference>
<dbReference type="EC" id="4.2.3.1" evidence="5 12"/>
<keyword evidence="8" id="KW-0791">Threonine biosynthesis</keyword>
<dbReference type="EMBL" id="JAUJWV010000002">
    <property type="protein sequence ID" value="MDN7242889.1"/>
    <property type="molecule type" value="Genomic_DNA"/>
</dbReference>
<dbReference type="RefSeq" id="WP_301724456.1">
    <property type="nucleotide sequence ID" value="NZ_JAUJWV010000002.1"/>
</dbReference>
<evidence type="ECO:0000256" key="9">
    <source>
        <dbReference type="ARBA" id="ARBA00022898"/>
    </source>
</evidence>
<evidence type="ECO:0000256" key="3">
    <source>
        <dbReference type="ARBA" id="ARBA00004979"/>
    </source>
</evidence>
<comment type="function">
    <text evidence="2">Catalyzes the gamma-elimination of phosphate from L-phosphohomoserine and the beta-addition of water to produce L-threonine.</text>
</comment>
<comment type="caution">
    <text evidence="14">The sequence shown here is derived from an EMBL/GenBank/DDBJ whole genome shotgun (WGS) entry which is preliminary data.</text>
</comment>
<dbReference type="Pfam" id="PF00291">
    <property type="entry name" value="PALP"/>
    <property type="match status" value="1"/>
</dbReference>
<dbReference type="PROSITE" id="PS00165">
    <property type="entry name" value="DEHYDRATASE_SER_THR"/>
    <property type="match status" value="1"/>
</dbReference>
<dbReference type="NCBIfam" id="NF006050">
    <property type="entry name" value="PRK08197.1"/>
    <property type="match status" value="1"/>
</dbReference>
<dbReference type="InterPro" id="IPR004450">
    <property type="entry name" value="Thr_synthase-like"/>
</dbReference>
<dbReference type="Gene3D" id="3.40.50.1100">
    <property type="match status" value="2"/>
</dbReference>
<evidence type="ECO:0000256" key="6">
    <source>
        <dbReference type="ARBA" id="ARBA00018679"/>
    </source>
</evidence>
<comment type="similarity">
    <text evidence="4">Belongs to the threonine synthase family.</text>
</comment>
<dbReference type="SUPFAM" id="SSF53686">
    <property type="entry name" value="Tryptophan synthase beta subunit-like PLP-dependent enzymes"/>
    <property type="match status" value="1"/>
</dbReference>
<evidence type="ECO:0000313" key="15">
    <source>
        <dbReference type="Proteomes" id="UP001172055"/>
    </source>
</evidence>
<dbReference type="InterPro" id="IPR036052">
    <property type="entry name" value="TrpB-like_PALP_sf"/>
</dbReference>